<dbReference type="InterPro" id="IPR051867">
    <property type="entry name" value="Angio_Inhib/Adhesion_GPCR"/>
</dbReference>
<evidence type="ECO:0000256" key="1">
    <source>
        <dbReference type="ARBA" id="ARBA00004613"/>
    </source>
</evidence>
<feature type="domain" description="G-protein coupled receptors family 2 profile 1" evidence="7">
    <location>
        <begin position="120"/>
        <end position="190"/>
    </location>
</feature>
<dbReference type="PRINTS" id="PR01694">
    <property type="entry name" value="BAIPRECURSOR"/>
</dbReference>
<dbReference type="InterPro" id="IPR036383">
    <property type="entry name" value="TSP1_rpt_sf"/>
</dbReference>
<dbReference type="Pfam" id="PF16489">
    <property type="entry name" value="GAIN"/>
    <property type="match status" value="1"/>
</dbReference>
<dbReference type="SMART" id="SM00209">
    <property type="entry name" value="TSP1"/>
    <property type="match status" value="2"/>
</dbReference>
<keyword evidence="8" id="KW-0675">Receptor</keyword>
<gene>
    <name evidence="8" type="ORF">H4Q32_006124</name>
</gene>
<proteinExistence type="predicted"/>
<protein>
    <submittedName>
        <fullName evidence="8">Adhesion G protein-coupled receptor B2</fullName>
    </submittedName>
</protein>
<comment type="subcellular location">
    <subcellularLocation>
        <location evidence="1">Secreted</location>
    </subcellularLocation>
</comment>
<dbReference type="InterPro" id="IPR000884">
    <property type="entry name" value="TSP1_rpt"/>
</dbReference>
<evidence type="ECO:0000259" key="7">
    <source>
        <dbReference type="PROSITE" id="PS50227"/>
    </source>
</evidence>
<dbReference type="PROSITE" id="PS50092">
    <property type="entry name" value="TSP1"/>
    <property type="match status" value="2"/>
</dbReference>
<keyword evidence="2" id="KW-0964">Secreted</keyword>
<dbReference type="SUPFAM" id="SSF82895">
    <property type="entry name" value="TSP-1 type 1 repeat"/>
    <property type="match status" value="2"/>
</dbReference>
<organism evidence="8 9">
    <name type="scientific">Labeo rohita</name>
    <name type="common">Indian major carp</name>
    <name type="synonym">Cyprinus rohita</name>
    <dbReference type="NCBI Taxonomy" id="84645"/>
    <lineage>
        <taxon>Eukaryota</taxon>
        <taxon>Metazoa</taxon>
        <taxon>Chordata</taxon>
        <taxon>Craniata</taxon>
        <taxon>Vertebrata</taxon>
        <taxon>Euteleostomi</taxon>
        <taxon>Actinopterygii</taxon>
        <taxon>Neopterygii</taxon>
        <taxon>Teleostei</taxon>
        <taxon>Ostariophysi</taxon>
        <taxon>Cypriniformes</taxon>
        <taxon>Cyprinidae</taxon>
        <taxon>Labeoninae</taxon>
        <taxon>Labeonini</taxon>
        <taxon>Labeo</taxon>
    </lineage>
</organism>
<dbReference type="Pfam" id="PF00090">
    <property type="entry name" value="TSP_1"/>
    <property type="match status" value="2"/>
</dbReference>
<dbReference type="SMART" id="SM00008">
    <property type="entry name" value="HormR"/>
    <property type="match status" value="1"/>
</dbReference>
<accession>A0ABQ8LQ90</accession>
<keyword evidence="5" id="KW-1015">Disulfide bond</keyword>
<dbReference type="EMBL" id="JACTAM010000019">
    <property type="protein sequence ID" value="KAI2652817.1"/>
    <property type="molecule type" value="Genomic_DNA"/>
</dbReference>
<dbReference type="Gene3D" id="2.20.100.10">
    <property type="entry name" value="Thrombospondin type-1 (TSP1) repeat"/>
    <property type="match status" value="2"/>
</dbReference>
<evidence type="ECO:0000256" key="2">
    <source>
        <dbReference type="ARBA" id="ARBA00022525"/>
    </source>
</evidence>
<reference evidence="8 9" key="1">
    <citation type="submission" date="2022-01" db="EMBL/GenBank/DDBJ databases">
        <title>A high-quality chromosome-level genome assembly of rohu carp, Labeo rohita.</title>
        <authorList>
            <person name="Arick M.A. II"/>
            <person name="Hsu C.-Y."/>
            <person name="Magbanua Z."/>
            <person name="Pechanova O."/>
            <person name="Grover C."/>
            <person name="Miller E."/>
            <person name="Thrash A."/>
            <person name="Ezzel L."/>
            <person name="Alam S."/>
            <person name="Benzie J."/>
            <person name="Hamilton M."/>
            <person name="Karsi A."/>
            <person name="Lawrence M.L."/>
            <person name="Peterson D.G."/>
        </authorList>
    </citation>
    <scope>NUCLEOTIDE SEQUENCE [LARGE SCALE GENOMIC DNA]</scope>
    <source>
        <strain evidence="9">BAU-BD-2019</strain>
        <tissue evidence="8">Blood</tissue>
    </source>
</reference>
<feature type="signal peptide" evidence="6">
    <location>
        <begin position="1"/>
        <end position="20"/>
    </location>
</feature>
<evidence type="ECO:0000256" key="4">
    <source>
        <dbReference type="ARBA" id="ARBA00022729"/>
    </source>
</evidence>
<sequence>MCPLRHVGLLMLCKGSWVEGQWLDWATWSQCSVTCGSGTQQRQRRCSVSVHGWAECKGPHAETRECTNPSCGGGGNWGAWNHWSLCSKTCDSGWQRRFRMCEGTGIQGYPCEGSGEEVRSCNDKKCPAPHEICKDEYQVAMTWKRASAGETVYNKCPSNATGSASRRCLLDANGVAYWGPPSFARCVSLEYRYLHLSLREHLAKGQRTLAGEGMSQIVRSLLELMSRKNYYSGDLLFSVEILRNVTDTFKRATYIPAPDDVQKFFQIVSLMLDIENLEKWEDAHQTELCHQSQVSPGSVLLMRVVEDFIHLIGEAQKPFQSFLVVTNNLIITIQREPVSAVSSDINFPMKGRRGMKDWARSADDKLFIPKEVFTLSSDGTSLSGGPQCFEEKKNWMRVRRDGEERESDDTPYFVIGAILYRTLGLIMPPPK</sequence>
<dbReference type="InterPro" id="IPR001879">
    <property type="entry name" value="GPCR_2_extracellular_dom"/>
</dbReference>
<comment type="caution">
    <text evidence="8">The sequence shown here is derived from an EMBL/GenBank/DDBJ whole genome shotgun (WGS) entry which is preliminary data.</text>
</comment>
<dbReference type="PROSITE" id="PS50227">
    <property type="entry name" value="G_PROTEIN_RECEP_F2_3"/>
    <property type="match status" value="1"/>
</dbReference>
<dbReference type="PRINTS" id="PR01705">
    <property type="entry name" value="TSP1REPEAT"/>
</dbReference>
<dbReference type="Gene3D" id="1.25.40.610">
    <property type="match status" value="1"/>
</dbReference>
<evidence type="ECO:0000256" key="3">
    <source>
        <dbReference type="ARBA" id="ARBA00022553"/>
    </source>
</evidence>
<dbReference type="Gene3D" id="2.60.220.50">
    <property type="match status" value="1"/>
</dbReference>
<name>A0ABQ8LQ90_LABRO</name>
<keyword evidence="3" id="KW-0597">Phosphoprotein</keyword>
<dbReference type="Pfam" id="PF02793">
    <property type="entry name" value="HRM"/>
    <property type="match status" value="1"/>
</dbReference>
<dbReference type="InterPro" id="IPR008077">
    <property type="entry name" value="GPCR_2_brain_angio_inhib"/>
</dbReference>
<evidence type="ECO:0000256" key="5">
    <source>
        <dbReference type="ARBA" id="ARBA00023157"/>
    </source>
</evidence>
<evidence type="ECO:0000313" key="8">
    <source>
        <dbReference type="EMBL" id="KAI2652817.1"/>
    </source>
</evidence>
<evidence type="ECO:0000256" key="6">
    <source>
        <dbReference type="SAM" id="SignalP"/>
    </source>
</evidence>
<dbReference type="PANTHER" id="PTHR10239">
    <property type="entry name" value="ISTHMIN-2"/>
    <property type="match status" value="1"/>
</dbReference>
<dbReference type="InterPro" id="IPR032471">
    <property type="entry name" value="AGRL2-4_GAIN_subdom_A"/>
</dbReference>
<dbReference type="InterPro" id="IPR036445">
    <property type="entry name" value="GPCR_2_extracell_dom_sf"/>
</dbReference>
<dbReference type="PANTHER" id="PTHR10239:SF32">
    <property type="entry name" value="ADHESION G PROTEIN-COUPLED RECEPTOR B2"/>
    <property type="match status" value="1"/>
</dbReference>
<keyword evidence="4 6" id="KW-0732">Signal</keyword>
<dbReference type="Gene3D" id="4.10.1240.10">
    <property type="entry name" value="GPCR, family 2, extracellular hormone receptor domain"/>
    <property type="match status" value="1"/>
</dbReference>
<evidence type="ECO:0000313" key="9">
    <source>
        <dbReference type="Proteomes" id="UP000830375"/>
    </source>
</evidence>
<dbReference type="InterPro" id="IPR046338">
    <property type="entry name" value="GAIN_dom_sf"/>
</dbReference>
<dbReference type="Proteomes" id="UP000830375">
    <property type="component" value="Unassembled WGS sequence"/>
</dbReference>
<dbReference type="SUPFAM" id="SSF111418">
    <property type="entry name" value="Hormone receptor domain"/>
    <property type="match status" value="1"/>
</dbReference>
<keyword evidence="9" id="KW-1185">Reference proteome</keyword>
<feature type="chain" id="PRO_5047205783" evidence="6">
    <location>
        <begin position="21"/>
        <end position="431"/>
    </location>
</feature>